<protein>
    <submittedName>
        <fullName evidence="2">Protein lilliputian</fullName>
    </submittedName>
</protein>
<feature type="compositionally biased region" description="Basic and acidic residues" evidence="1">
    <location>
        <begin position="535"/>
        <end position="545"/>
    </location>
</feature>
<feature type="compositionally biased region" description="Basic residues" evidence="1">
    <location>
        <begin position="380"/>
        <end position="393"/>
    </location>
</feature>
<feature type="compositionally biased region" description="Pro residues" evidence="1">
    <location>
        <begin position="882"/>
        <end position="896"/>
    </location>
</feature>
<dbReference type="GeneID" id="3564779"/>
<feature type="compositionally biased region" description="Polar residues" evidence="1">
    <location>
        <begin position="598"/>
        <end position="617"/>
    </location>
</feature>
<dbReference type="Proteomes" id="UP000001940">
    <property type="component" value="Chromosome III"/>
</dbReference>
<feature type="compositionally biased region" description="Basic and acidic residues" evidence="1">
    <location>
        <begin position="394"/>
        <end position="417"/>
    </location>
</feature>
<dbReference type="OrthoDB" id="5845256at2759"/>
<feature type="compositionally biased region" description="Low complexity" evidence="1">
    <location>
        <begin position="703"/>
        <end position="729"/>
    </location>
</feature>
<dbReference type="CTD" id="3564779"/>
<gene>
    <name evidence="2 4" type="primary">spat-2</name>
    <name evidence="2" type="ORF">CELE_Y48A6B.13</name>
    <name evidence="4" type="ORF">Y48A6B.13</name>
</gene>
<feature type="compositionally biased region" description="Basic and acidic residues" evidence="1">
    <location>
        <begin position="368"/>
        <end position="379"/>
    </location>
</feature>
<dbReference type="PANTHER" id="PTHR48125">
    <property type="entry name" value="LP07818P1"/>
    <property type="match status" value="1"/>
</dbReference>
<dbReference type="PANTHER" id="PTHR48125:SF12">
    <property type="entry name" value="AT HOOK TRANSCRIPTION FACTOR FAMILY-RELATED"/>
    <property type="match status" value="1"/>
</dbReference>
<feature type="region of interest" description="Disordered" evidence="1">
    <location>
        <begin position="319"/>
        <end position="475"/>
    </location>
</feature>
<reference evidence="2 3" key="1">
    <citation type="journal article" date="1998" name="Science">
        <title>Genome sequence of the nematode C. elegans: a platform for investigating biology.</title>
        <authorList>
            <consortium name="The C. elegans sequencing consortium"/>
            <person name="Sulson J.E."/>
            <person name="Waterston R."/>
        </authorList>
    </citation>
    <scope>NUCLEOTIDE SEQUENCE [LARGE SCALE GENOMIC DNA]</scope>
    <source>
        <strain evidence="2 3">Bristol N2</strain>
    </source>
</reference>
<dbReference type="AGR" id="WB:WBGene00012973"/>
<evidence type="ECO:0007829" key="5">
    <source>
        <dbReference type="PeptideAtlas" id="A0A1I6CM95"/>
    </source>
</evidence>
<keyword evidence="3" id="KW-1185">Reference proteome</keyword>
<dbReference type="InParanoid" id="A0A1I6CM95"/>
<feature type="compositionally biased region" description="Basic and acidic residues" evidence="1">
    <location>
        <begin position="460"/>
        <end position="475"/>
    </location>
</feature>
<feature type="compositionally biased region" description="Basic residues" evidence="1">
    <location>
        <begin position="757"/>
        <end position="774"/>
    </location>
</feature>
<feature type="compositionally biased region" description="Basic and acidic residues" evidence="1">
    <location>
        <begin position="621"/>
        <end position="630"/>
    </location>
</feature>
<proteinExistence type="evidence at protein level"/>
<dbReference type="RefSeq" id="NP_001368618.1">
    <property type="nucleotide sequence ID" value="NM_001379922.2"/>
</dbReference>
<name>A0A1I6CM95_CAEEL</name>
<dbReference type="AlphaFoldDB" id="A0A1I6CM95"/>
<dbReference type="FunCoup" id="A0A1I6CM95">
    <property type="interactions" value="876"/>
</dbReference>
<feature type="compositionally biased region" description="Basic and acidic residues" evidence="1">
    <location>
        <begin position="867"/>
        <end position="878"/>
    </location>
</feature>
<dbReference type="EMBL" id="BX284603">
    <property type="protein sequence ID" value="SFQ94287.1"/>
    <property type="molecule type" value="Genomic_DNA"/>
</dbReference>
<dbReference type="ExpressionAtlas" id="A0A1I6CM95">
    <property type="expression patterns" value="baseline and differential"/>
</dbReference>
<evidence type="ECO:0000313" key="3">
    <source>
        <dbReference type="Proteomes" id="UP000001940"/>
    </source>
</evidence>
<sequence>MRSGGTAPTYHDRKENVIGDTIADRFETRIGEEVEQLDGDTFELFLKNIHANRINYLPEEPSTSSATAAGEGESTENHISIMGLVDEAKKRLNAEITEQHNRNTANAKTSVKFDEVIDFIDDGEEVIEKPPPPAVRVITKPPHNMTLPICGNPVTDYDKINEMNGLDGENHMFKPEQLLDPFSRMEMGQMAQAVDDLDLEKVEKSQKNYKCNEQEQLDWLMERRLIEFKKYNVLGPASKGEFSAFMESLSTPVISCDVGVTNPLSAPNYSTFQCLTPNGRLLPAVPRKYPSQSEPPPRSRPAPQKPPITIMLQSNSRLTANNTITPPSSASTSPPPPDPENQKKKKKLKKADESEDHEEAEEEEDKENEISVEEREARRAKNRKIREKKARKKAAQEARQAAEEARQAEHLQREERILANSVVRMALQEGLPPPQEESPKNRPNGRRSIGTQGGKHKKNEKGVSQEYTVKENGRRFLDMSDLYCSGEDSQNLSKILKDLGINDISELSENPGKKNKKGVAGAAGSGKKNSKQQQVKREQPQKEVARAPPADNEPIVAEEEEEKSDKKMDEVAVAASITSRKRSSSGAAQQSEEDDDQSYVSAQENLGGSNSRLSTPPTEFADARQSRDEAIENVMADPNNYRDDDDVETLAKQLQQEEDEFITVGKNRKKNKKQSSVQDNGSSSSSASSSASPSNRRNTLPDARASSAIGYASSSSTATPATPQSQQQQHFQRNRPAAHSTTLADFIDSTKKETHKNVKHKKISAGAGAHHKKHESMEEPVFLDAPETISVNTAPGFSYADAAKKTSGENSPEMSPIPPPPPASTASAEPIVEKKPLREGSSGGAVQLPPSTLAASDISFGYEETPEDKRKRLQKESKSVTSPPPPTQKAPPPPPTRMNGDDLLRSFTTQDGNGGNRLAGLQEMPKTWSSESNVLGTEILANWKPQWEKFMNTGAKPITFVPKKK</sequence>
<dbReference type="Bgee" id="WBGene00012973">
    <property type="expression patterns" value="Expressed in adult organism and 4 other cell types or tissues"/>
</dbReference>
<keyword evidence="5" id="KW-1267">Proteomics identification</keyword>
<feature type="compositionally biased region" description="Low complexity" evidence="1">
    <location>
        <begin position="682"/>
        <end position="694"/>
    </location>
</feature>
<feature type="region of interest" description="Disordered" evidence="1">
    <location>
        <begin position="283"/>
        <end position="307"/>
    </location>
</feature>
<evidence type="ECO:0000313" key="4">
    <source>
        <dbReference type="WormBase" id="Y48A6B.13f"/>
    </source>
</evidence>
<evidence type="ECO:0000313" key="2">
    <source>
        <dbReference type="EMBL" id="SFQ94287.1"/>
    </source>
</evidence>
<feature type="compositionally biased region" description="Low complexity" evidence="1">
    <location>
        <begin position="518"/>
        <end position="527"/>
    </location>
</feature>
<accession>A0A1I6CM95</accession>
<feature type="compositionally biased region" description="Acidic residues" evidence="1">
    <location>
        <begin position="353"/>
        <end position="367"/>
    </location>
</feature>
<dbReference type="STRING" id="6239.Y48A6B.13f.1"/>
<feature type="region of interest" description="Disordered" evidence="1">
    <location>
        <begin position="505"/>
        <end position="927"/>
    </location>
</feature>
<feature type="compositionally biased region" description="Pro residues" evidence="1">
    <location>
        <begin position="293"/>
        <end position="306"/>
    </location>
</feature>
<dbReference type="SMR" id="A0A1I6CM95"/>
<dbReference type="WormBase" id="Y48A6B.13f">
    <property type="protein sequence ID" value="CE51815"/>
    <property type="gene ID" value="WBGene00012973"/>
    <property type="gene designation" value="spat-2"/>
</dbReference>
<organism evidence="2 3">
    <name type="scientific">Caenorhabditis elegans</name>
    <dbReference type="NCBI Taxonomy" id="6239"/>
    <lineage>
        <taxon>Eukaryota</taxon>
        <taxon>Metazoa</taxon>
        <taxon>Ecdysozoa</taxon>
        <taxon>Nematoda</taxon>
        <taxon>Chromadorea</taxon>
        <taxon>Rhabditida</taxon>
        <taxon>Rhabditina</taxon>
        <taxon>Rhabditomorpha</taxon>
        <taxon>Rhabditoidea</taxon>
        <taxon>Rhabditidae</taxon>
        <taxon>Peloderinae</taxon>
        <taxon>Caenorhabditis</taxon>
    </lineage>
</organism>
<evidence type="ECO:0000256" key="1">
    <source>
        <dbReference type="SAM" id="MobiDB-lite"/>
    </source>
</evidence>